<reference evidence="1 2" key="1">
    <citation type="submission" date="2018-05" db="EMBL/GenBank/DDBJ databases">
        <title>Comparative genomics of bacterial root endophytes of switchgrass collected from native prairies over two seasons.</title>
        <authorList>
            <person name="Tang Y."/>
        </authorList>
    </citation>
    <scope>NUCLEOTIDE SEQUENCE [LARGE SCALE GENOMIC DNA]</scope>
    <source>
        <strain evidence="1 2">NFIX32</strain>
    </source>
</reference>
<dbReference type="Proteomes" id="UP000247755">
    <property type="component" value="Unassembled WGS sequence"/>
</dbReference>
<evidence type="ECO:0000313" key="2">
    <source>
        <dbReference type="Proteomes" id="UP000247755"/>
    </source>
</evidence>
<dbReference type="AlphaFoldDB" id="A0A318ILW2"/>
<dbReference type="EMBL" id="QJJY01000013">
    <property type="protein sequence ID" value="PXX32158.1"/>
    <property type="molecule type" value="Genomic_DNA"/>
</dbReference>
<evidence type="ECO:0000313" key="1">
    <source>
        <dbReference type="EMBL" id="PXX32158.1"/>
    </source>
</evidence>
<name>A0A318ILW2_BURPY</name>
<accession>A0A318ILW2</accession>
<comment type="caution">
    <text evidence="1">The sequence shown here is derived from an EMBL/GenBank/DDBJ whole genome shotgun (WGS) entry which is preliminary data.</text>
</comment>
<sequence>MIEVNSAKPFCFYRKAANGIADPVVIVVSRCFQVDPEDEIEAPFLQSLALLFGGGKLQQALSLPIQPIANHLHESFHVRHRIAPALQ</sequence>
<protein>
    <submittedName>
        <fullName evidence="1">Uncharacterized protein</fullName>
    </submittedName>
</protein>
<gene>
    <name evidence="1" type="ORF">NA66_10134</name>
</gene>
<organism evidence="1 2">
    <name type="scientific">Burkholderia pyrrocinia</name>
    <name type="common">Pseudomonas pyrrocinia</name>
    <dbReference type="NCBI Taxonomy" id="60550"/>
    <lineage>
        <taxon>Bacteria</taxon>
        <taxon>Pseudomonadati</taxon>
        <taxon>Pseudomonadota</taxon>
        <taxon>Betaproteobacteria</taxon>
        <taxon>Burkholderiales</taxon>
        <taxon>Burkholderiaceae</taxon>
        <taxon>Burkholderia</taxon>
        <taxon>Burkholderia cepacia complex</taxon>
    </lineage>
</organism>
<proteinExistence type="predicted"/>